<dbReference type="Gene3D" id="2.170.130.10">
    <property type="entry name" value="TonB-dependent receptor, plug domain"/>
    <property type="match status" value="1"/>
</dbReference>
<name>A0A2S7WE14_9FLAO</name>
<evidence type="ECO:0000256" key="5">
    <source>
        <dbReference type="ARBA" id="ARBA00022692"/>
    </source>
</evidence>
<evidence type="ECO:0000256" key="11">
    <source>
        <dbReference type="ARBA" id="ARBA00023237"/>
    </source>
</evidence>
<evidence type="ECO:0000259" key="15">
    <source>
        <dbReference type="Pfam" id="PF00593"/>
    </source>
</evidence>
<dbReference type="InterPro" id="IPR036942">
    <property type="entry name" value="Beta-barrel_TonB_sf"/>
</dbReference>
<dbReference type="InterPro" id="IPR037066">
    <property type="entry name" value="Plug_dom_sf"/>
</dbReference>
<dbReference type="GO" id="GO:0015344">
    <property type="term" value="F:siderophore uptake transmembrane transporter activity"/>
    <property type="evidence" value="ECO:0007669"/>
    <property type="project" value="TreeGrafter"/>
</dbReference>
<dbReference type="PANTHER" id="PTHR32552">
    <property type="entry name" value="FERRICHROME IRON RECEPTOR-RELATED"/>
    <property type="match status" value="1"/>
</dbReference>
<dbReference type="InterPro" id="IPR008969">
    <property type="entry name" value="CarboxyPept-like_regulatory"/>
</dbReference>
<keyword evidence="11 12" id="KW-0998">Cell outer membrane</keyword>
<dbReference type="InterPro" id="IPR012910">
    <property type="entry name" value="Plug_dom"/>
</dbReference>
<evidence type="ECO:0000256" key="1">
    <source>
        <dbReference type="ARBA" id="ARBA00004571"/>
    </source>
</evidence>
<dbReference type="OrthoDB" id="1122665at2"/>
<keyword evidence="17" id="KW-0675">Receptor</keyword>
<evidence type="ECO:0000256" key="9">
    <source>
        <dbReference type="ARBA" id="ARBA00023077"/>
    </source>
</evidence>
<evidence type="ECO:0000256" key="3">
    <source>
        <dbReference type="ARBA" id="ARBA00022452"/>
    </source>
</evidence>
<evidence type="ECO:0000256" key="4">
    <source>
        <dbReference type="ARBA" id="ARBA00022496"/>
    </source>
</evidence>
<dbReference type="Pfam" id="PF00593">
    <property type="entry name" value="TonB_dep_Rec_b-barrel"/>
    <property type="match status" value="1"/>
</dbReference>
<dbReference type="EMBL" id="MSCL01000001">
    <property type="protein sequence ID" value="PQJ75868.1"/>
    <property type="molecule type" value="Genomic_DNA"/>
</dbReference>
<evidence type="ECO:0000256" key="7">
    <source>
        <dbReference type="ARBA" id="ARBA00023004"/>
    </source>
</evidence>
<keyword evidence="6 14" id="KW-0732">Signal</keyword>
<evidence type="ECO:0000259" key="16">
    <source>
        <dbReference type="Pfam" id="PF07715"/>
    </source>
</evidence>
<evidence type="ECO:0000256" key="6">
    <source>
        <dbReference type="ARBA" id="ARBA00022729"/>
    </source>
</evidence>
<keyword evidence="2 12" id="KW-0813">Transport</keyword>
<proteinExistence type="inferred from homology"/>
<reference evidence="17 18" key="1">
    <citation type="submission" date="2016-12" db="EMBL/GenBank/DDBJ databases">
        <title>Trade-off between light-utilization and light-protection in marine flavobacteria.</title>
        <authorList>
            <person name="Kumagai Y."/>
            <person name="Yoshizawa S."/>
            <person name="Kogure K."/>
            <person name="Iwasaki W."/>
        </authorList>
    </citation>
    <scope>NUCLEOTIDE SEQUENCE [LARGE SCALE GENOMIC DNA]</scope>
    <source>
        <strain evidence="17 18">KCTC 22729</strain>
    </source>
</reference>
<keyword evidence="7" id="KW-0408">Iron</keyword>
<evidence type="ECO:0000256" key="14">
    <source>
        <dbReference type="SAM" id="SignalP"/>
    </source>
</evidence>
<dbReference type="InterPro" id="IPR000531">
    <property type="entry name" value="Beta-barrel_TonB"/>
</dbReference>
<keyword evidence="8" id="KW-0406">Ion transport</keyword>
<dbReference type="PROSITE" id="PS52016">
    <property type="entry name" value="TONB_DEPENDENT_REC_3"/>
    <property type="match status" value="1"/>
</dbReference>
<dbReference type="Proteomes" id="UP000237608">
    <property type="component" value="Unassembled WGS sequence"/>
</dbReference>
<keyword evidence="10 12" id="KW-0472">Membrane</keyword>
<feature type="domain" description="TonB-dependent receptor plug" evidence="16">
    <location>
        <begin position="123"/>
        <end position="234"/>
    </location>
</feature>
<dbReference type="Pfam" id="PF07715">
    <property type="entry name" value="Plug"/>
    <property type="match status" value="1"/>
</dbReference>
<evidence type="ECO:0000256" key="10">
    <source>
        <dbReference type="ARBA" id="ARBA00023136"/>
    </source>
</evidence>
<dbReference type="Gene3D" id="2.60.40.1120">
    <property type="entry name" value="Carboxypeptidase-like, regulatory domain"/>
    <property type="match status" value="1"/>
</dbReference>
<feature type="signal peptide" evidence="14">
    <location>
        <begin position="1"/>
        <end position="24"/>
    </location>
</feature>
<dbReference type="Pfam" id="PF13715">
    <property type="entry name" value="CarbopepD_reg_2"/>
    <property type="match status" value="1"/>
</dbReference>
<dbReference type="SUPFAM" id="SSF56935">
    <property type="entry name" value="Porins"/>
    <property type="match status" value="1"/>
</dbReference>
<gene>
    <name evidence="17" type="ORF">BTO13_11830</name>
</gene>
<dbReference type="GO" id="GO:0009279">
    <property type="term" value="C:cell outer membrane"/>
    <property type="evidence" value="ECO:0007669"/>
    <property type="project" value="UniProtKB-SubCell"/>
</dbReference>
<comment type="subcellular location">
    <subcellularLocation>
        <location evidence="1 12">Cell outer membrane</location>
        <topology evidence="1 12">Multi-pass membrane protein</topology>
    </subcellularLocation>
</comment>
<keyword evidence="9 13" id="KW-0798">TonB box</keyword>
<keyword evidence="4" id="KW-0410">Iron transport</keyword>
<dbReference type="AlphaFoldDB" id="A0A2S7WE14"/>
<accession>A0A2S7WE14</accession>
<evidence type="ECO:0000256" key="2">
    <source>
        <dbReference type="ARBA" id="ARBA00022448"/>
    </source>
</evidence>
<feature type="domain" description="TonB-dependent receptor-like beta-barrel" evidence="15">
    <location>
        <begin position="359"/>
        <end position="833"/>
    </location>
</feature>
<keyword evidence="3 12" id="KW-1134">Transmembrane beta strand</keyword>
<keyword evidence="18" id="KW-1185">Reference proteome</keyword>
<evidence type="ECO:0000256" key="8">
    <source>
        <dbReference type="ARBA" id="ARBA00023065"/>
    </source>
</evidence>
<keyword evidence="5 12" id="KW-0812">Transmembrane</keyword>
<dbReference type="Gene3D" id="2.40.170.20">
    <property type="entry name" value="TonB-dependent receptor, beta-barrel domain"/>
    <property type="match status" value="1"/>
</dbReference>
<protein>
    <submittedName>
        <fullName evidence="17">TonB-dependent receptor</fullName>
    </submittedName>
</protein>
<dbReference type="RefSeq" id="WP_105047020.1">
    <property type="nucleotide sequence ID" value="NZ_CP150662.1"/>
</dbReference>
<sequence>MKKHLQVRFTVLMLLLLSSTVFFAQSTITGIVKDNNNQAIPGVNIILKGTTLGTTSDFDGNYSIQNVPNGEYTLIASYVGYDNFKKQINVNAKNITVDIIIKENAESLDEIVITGVANPKSKIASSISITTIKPSVIAQSAPRTTAEIFRTIPGIRSESSGGEGNSNIAVRGVPVSSGGSKYVQLQEDGLPVLLFGDMSFATADIFTRFDNSIGRIEAIRGGSASTLSSNSPGAIINLISKTGKQEGGTLGTTFGLDYDSFRTDFDYGAPIAEGLYFHVGGFYRVGEGIRQTGFTADNGGQFKFNLTKEFKNGYVRLYTKFLNDRAVAYLPMPISVSGTNSNPSWNSLQNFSATRGTSHTPFLTQNVGLGANGALRRSDVSDGMNPISKSIGMEASFDLAEGWKINNNGRFSLNSGNFVSPFPAQVATASTIANSFGAGSTLQFANNGAAVSANSLVSRIHMFDVELNNFNNFMNDFKLTKSFDKVDLTLGYFKSTQNISMSWLWNSYLQEVSDSNARLINVFDAANNPLSENGLYAYGTPFWGNLHRNYDTKYNVSAPYANVSIEASDKFNIDASIRFDNGKVDGSFTGGSSREFDVNNDGVISVPEQNVFAVDNANVTAVNYNYNYVSYSLGLNYKLQDNQAIFGRLSRGAAAKGDRILFSGLEYTNSDRINALDFITQAELGYKRGFEKGTLYATLFFANTKEEGGFEATSNSIIENDYKSMGVELEGTYKFSERFDVRGGITYTNASIESGANNGNKPRRQPDFIYSFIPTYAFGKTNQNTFGLSVIGQSKAFAQDNNELIMPGFAIVNSFVNVGITKNLNANLSINNLFDSIGITESEEGSIVENQVNIIRARALPGRSMSLGLTYSF</sequence>
<organism evidence="17 18">
    <name type="scientific">Polaribacter gangjinensis</name>
    <dbReference type="NCBI Taxonomy" id="574710"/>
    <lineage>
        <taxon>Bacteria</taxon>
        <taxon>Pseudomonadati</taxon>
        <taxon>Bacteroidota</taxon>
        <taxon>Flavobacteriia</taxon>
        <taxon>Flavobacteriales</taxon>
        <taxon>Flavobacteriaceae</taxon>
    </lineage>
</organism>
<evidence type="ECO:0000256" key="13">
    <source>
        <dbReference type="RuleBase" id="RU003357"/>
    </source>
</evidence>
<comment type="caution">
    <text evidence="17">The sequence shown here is derived from an EMBL/GenBank/DDBJ whole genome shotgun (WGS) entry which is preliminary data.</text>
</comment>
<dbReference type="PANTHER" id="PTHR32552:SF89">
    <property type="entry name" value="CATECHOLATE SIDEROPHORE RECEPTOR FIU"/>
    <property type="match status" value="1"/>
</dbReference>
<comment type="similarity">
    <text evidence="12 13">Belongs to the TonB-dependent receptor family.</text>
</comment>
<dbReference type="SUPFAM" id="SSF49464">
    <property type="entry name" value="Carboxypeptidase regulatory domain-like"/>
    <property type="match status" value="1"/>
</dbReference>
<evidence type="ECO:0000256" key="12">
    <source>
        <dbReference type="PROSITE-ProRule" id="PRU01360"/>
    </source>
</evidence>
<evidence type="ECO:0000313" key="18">
    <source>
        <dbReference type="Proteomes" id="UP000237608"/>
    </source>
</evidence>
<feature type="chain" id="PRO_5015399032" evidence="14">
    <location>
        <begin position="25"/>
        <end position="873"/>
    </location>
</feature>
<evidence type="ECO:0000313" key="17">
    <source>
        <dbReference type="EMBL" id="PQJ75868.1"/>
    </source>
</evidence>
<dbReference type="InterPro" id="IPR039426">
    <property type="entry name" value="TonB-dep_rcpt-like"/>
</dbReference>